<evidence type="ECO:0000313" key="1">
    <source>
        <dbReference type="EMBL" id="MBO9205457.1"/>
    </source>
</evidence>
<sequence length="249" mass="27107">MASYYDRVLEDFDLREASYDEGLLDEGILDEGIYDEGIYDEGIFNRKKAQRPVRLPGAIGKASNFGKNVKPTPSANGANPNYVTKAELKSSLNSISEDVNALKKTGLTLAATVKKLDDGYEKIVKSIARKDKTQDNILSSTTMMSLMSTLVNKPSLDPTALKIVPAATGSPEHIELDTTKDAITVDLSKTLLFTMLPTLMSSNGGGSSDNGMMMMMMVLLLGQNKTSNSNDNSLLIMLPMMMMMNNKKS</sequence>
<organism evidence="1 2">
    <name type="scientific">Niastella soli</name>
    <dbReference type="NCBI Taxonomy" id="2821487"/>
    <lineage>
        <taxon>Bacteria</taxon>
        <taxon>Pseudomonadati</taxon>
        <taxon>Bacteroidota</taxon>
        <taxon>Chitinophagia</taxon>
        <taxon>Chitinophagales</taxon>
        <taxon>Chitinophagaceae</taxon>
        <taxon>Niastella</taxon>
    </lineage>
</organism>
<proteinExistence type="predicted"/>
<reference evidence="1 2" key="1">
    <citation type="submission" date="2021-03" db="EMBL/GenBank/DDBJ databases">
        <title>Assistant Professor.</title>
        <authorList>
            <person name="Huq M.A."/>
        </authorList>
    </citation>
    <scope>NUCLEOTIDE SEQUENCE [LARGE SCALE GENOMIC DNA]</scope>
    <source>
        <strain evidence="1 2">MAH-29</strain>
    </source>
</reference>
<dbReference type="RefSeq" id="WP_209145041.1">
    <property type="nucleotide sequence ID" value="NZ_JAGHKO010000024.1"/>
</dbReference>
<protein>
    <submittedName>
        <fullName evidence="1">Uncharacterized protein</fullName>
    </submittedName>
</protein>
<dbReference type="Proteomes" id="UP000677244">
    <property type="component" value="Unassembled WGS sequence"/>
</dbReference>
<accession>A0ABS3Z5N7</accession>
<comment type="caution">
    <text evidence="1">The sequence shown here is derived from an EMBL/GenBank/DDBJ whole genome shotgun (WGS) entry which is preliminary data.</text>
</comment>
<dbReference type="EMBL" id="JAGHKO010000024">
    <property type="protein sequence ID" value="MBO9205457.1"/>
    <property type="molecule type" value="Genomic_DNA"/>
</dbReference>
<name>A0ABS3Z5N7_9BACT</name>
<evidence type="ECO:0000313" key="2">
    <source>
        <dbReference type="Proteomes" id="UP000677244"/>
    </source>
</evidence>
<gene>
    <name evidence="1" type="ORF">J7I42_34525</name>
</gene>
<keyword evidence="2" id="KW-1185">Reference proteome</keyword>